<evidence type="ECO:0000256" key="1">
    <source>
        <dbReference type="SAM" id="Phobius"/>
    </source>
</evidence>
<organism evidence="2">
    <name type="scientific">Micrurus spixii</name>
    <name type="common">Amazon coral snake</name>
    <dbReference type="NCBI Taxonomy" id="129469"/>
    <lineage>
        <taxon>Eukaryota</taxon>
        <taxon>Metazoa</taxon>
        <taxon>Chordata</taxon>
        <taxon>Craniata</taxon>
        <taxon>Vertebrata</taxon>
        <taxon>Euteleostomi</taxon>
        <taxon>Lepidosauria</taxon>
        <taxon>Squamata</taxon>
        <taxon>Bifurcata</taxon>
        <taxon>Unidentata</taxon>
        <taxon>Episquamata</taxon>
        <taxon>Toxicofera</taxon>
        <taxon>Serpentes</taxon>
        <taxon>Colubroidea</taxon>
        <taxon>Elapidae</taxon>
        <taxon>Elapinae</taxon>
        <taxon>Micrurus</taxon>
    </lineage>
</organism>
<reference evidence="2" key="2">
    <citation type="submission" date="2017-11" db="EMBL/GenBank/DDBJ databases">
        <title>Coralsnake Venomics: Analyses of Venom Gland Transcriptomes and Proteomes of Six Brazilian Taxa.</title>
        <authorList>
            <person name="Aird S.D."/>
            <person name="Jorge da Silva N."/>
            <person name="Qiu L."/>
            <person name="Villar-Briones A."/>
            <person name="Aparecida-Saddi V."/>
            <person name="Campos-Telles M.P."/>
            <person name="Grau M."/>
            <person name="Mikheyev A.S."/>
        </authorList>
    </citation>
    <scope>NUCLEOTIDE SEQUENCE</scope>
    <source>
        <tissue evidence="2">Venom_gland</tissue>
    </source>
</reference>
<sequence>MHVFLKPHRFHLELSLESFILTKNFFFFNFVIIDQKKKIRLQIVSTYLVEKELNANTQIQKNKFVWRERGSHGVFCSYMKKKKKLNRALFLFQPQWRTKTL</sequence>
<feature type="transmembrane region" description="Helical" evidence="1">
    <location>
        <begin position="14"/>
        <end position="33"/>
    </location>
</feature>
<protein>
    <submittedName>
        <fullName evidence="2">Uncharacterized protein</fullName>
    </submittedName>
</protein>
<keyword evidence="1" id="KW-0812">Transmembrane</keyword>
<proteinExistence type="predicted"/>
<evidence type="ECO:0000313" key="2">
    <source>
        <dbReference type="EMBL" id="LAB19412.1"/>
    </source>
</evidence>
<dbReference type="EMBL" id="IACM01019740">
    <property type="protein sequence ID" value="LAB19412.1"/>
    <property type="molecule type" value="Transcribed_RNA"/>
</dbReference>
<reference evidence="2" key="1">
    <citation type="submission" date="2017-07" db="EMBL/GenBank/DDBJ databases">
        <authorList>
            <person name="Mikheyev A."/>
            <person name="Grau M."/>
        </authorList>
    </citation>
    <scope>NUCLEOTIDE SEQUENCE</scope>
    <source>
        <tissue evidence="2">Venom_gland</tissue>
    </source>
</reference>
<dbReference type="AlphaFoldDB" id="A0A2D4LEG2"/>
<accession>A0A2D4LEG2</accession>
<keyword evidence="1" id="KW-1133">Transmembrane helix</keyword>
<name>A0A2D4LEG2_9SAUR</name>
<keyword evidence="1" id="KW-0472">Membrane</keyword>